<accession>A0A6H1ZMY5</accession>
<dbReference type="AlphaFoldDB" id="A0A6H1ZMY5"/>
<dbReference type="EMBL" id="MT144094">
    <property type="protein sequence ID" value="QJA48635.1"/>
    <property type="molecule type" value="Genomic_DNA"/>
</dbReference>
<proteinExistence type="predicted"/>
<organism evidence="1">
    <name type="scientific">viral metagenome</name>
    <dbReference type="NCBI Taxonomy" id="1070528"/>
    <lineage>
        <taxon>unclassified sequences</taxon>
        <taxon>metagenomes</taxon>
        <taxon>organismal metagenomes</taxon>
    </lineage>
</organism>
<sequence>MSKVTQRDAKIRLYDSTPTTPWFLELDFDVGNFTGPIGTPRQEEILVLNRGIAGSGMHYIKGDDHKLMGPVPISFGYFLQDVVQQTYLIHWITAMNNALAQTVNAHTLQSTHADSNRDGSTANPAFADTNKSTCDICWLSNTGGTDFGWRYNGVYLPFDQQTFAEAEADITLSLNGLCYGTITAITAFPTGATVE</sequence>
<protein>
    <submittedName>
        <fullName evidence="1">Uncharacterized protein</fullName>
    </submittedName>
</protein>
<evidence type="ECO:0000313" key="1">
    <source>
        <dbReference type="EMBL" id="QJA48635.1"/>
    </source>
</evidence>
<reference evidence="1" key="1">
    <citation type="submission" date="2020-03" db="EMBL/GenBank/DDBJ databases">
        <title>The deep terrestrial virosphere.</title>
        <authorList>
            <person name="Holmfeldt K."/>
            <person name="Nilsson E."/>
            <person name="Simone D."/>
            <person name="Lopez-Fernandez M."/>
            <person name="Wu X."/>
            <person name="de Brujin I."/>
            <person name="Lundin D."/>
            <person name="Andersson A."/>
            <person name="Bertilsson S."/>
            <person name="Dopson M."/>
        </authorList>
    </citation>
    <scope>NUCLEOTIDE SEQUENCE</scope>
    <source>
        <strain evidence="1">TM448A01069</strain>
    </source>
</reference>
<name>A0A6H1ZMY5_9ZZZZ</name>
<gene>
    <name evidence="1" type="ORF">TM448A01069_0003</name>
</gene>